<dbReference type="InterPro" id="IPR027417">
    <property type="entry name" value="P-loop_NTPase"/>
</dbReference>
<keyword evidence="2" id="KW-0342">GTP-binding</keyword>
<accession>A0ABR2KN22</accession>
<dbReference type="SMART" id="SM00173">
    <property type="entry name" value="RAS"/>
    <property type="match status" value="1"/>
</dbReference>
<organism evidence="3 4">
    <name type="scientific">Tritrichomonas musculus</name>
    <dbReference type="NCBI Taxonomy" id="1915356"/>
    <lineage>
        <taxon>Eukaryota</taxon>
        <taxon>Metamonada</taxon>
        <taxon>Parabasalia</taxon>
        <taxon>Tritrichomonadida</taxon>
        <taxon>Tritrichomonadidae</taxon>
        <taxon>Tritrichomonas</taxon>
    </lineage>
</organism>
<keyword evidence="4" id="KW-1185">Reference proteome</keyword>
<reference evidence="3 4" key="1">
    <citation type="submission" date="2024-04" db="EMBL/GenBank/DDBJ databases">
        <title>Tritrichomonas musculus Genome.</title>
        <authorList>
            <person name="Alves-Ferreira E."/>
            <person name="Grigg M."/>
            <person name="Lorenzi H."/>
            <person name="Galac M."/>
        </authorList>
    </citation>
    <scope>NUCLEOTIDE SEQUENCE [LARGE SCALE GENOMIC DNA]</scope>
    <source>
        <strain evidence="3 4">EAF2021</strain>
    </source>
</reference>
<protein>
    <submittedName>
        <fullName evidence="3">Uncharacterized protein</fullName>
    </submittedName>
</protein>
<dbReference type="PROSITE" id="PS51419">
    <property type="entry name" value="RAB"/>
    <property type="match status" value="1"/>
</dbReference>
<dbReference type="InterPro" id="IPR005225">
    <property type="entry name" value="Small_GTP-bd"/>
</dbReference>
<gene>
    <name evidence="3" type="ORF">M9Y10_029785</name>
</gene>
<dbReference type="Pfam" id="PF00071">
    <property type="entry name" value="Ras"/>
    <property type="match status" value="1"/>
</dbReference>
<dbReference type="EMBL" id="JAPFFF010000004">
    <property type="protein sequence ID" value="KAK8892552.1"/>
    <property type="molecule type" value="Genomic_DNA"/>
</dbReference>
<dbReference type="Gene3D" id="3.40.50.300">
    <property type="entry name" value="P-loop containing nucleotide triphosphate hydrolases"/>
    <property type="match status" value="1"/>
</dbReference>
<dbReference type="PROSITE" id="PS51420">
    <property type="entry name" value="RHO"/>
    <property type="match status" value="1"/>
</dbReference>
<dbReference type="PROSITE" id="PS51421">
    <property type="entry name" value="RAS"/>
    <property type="match status" value="1"/>
</dbReference>
<comment type="caution">
    <text evidence="3">The sequence shown here is derived from an EMBL/GenBank/DDBJ whole genome shotgun (WGS) entry which is preliminary data.</text>
</comment>
<evidence type="ECO:0000256" key="1">
    <source>
        <dbReference type="ARBA" id="ARBA00022741"/>
    </source>
</evidence>
<evidence type="ECO:0000313" key="4">
    <source>
        <dbReference type="Proteomes" id="UP001470230"/>
    </source>
</evidence>
<dbReference type="InterPro" id="IPR003578">
    <property type="entry name" value="Small_GTPase_Rho"/>
</dbReference>
<dbReference type="SUPFAM" id="SSF52540">
    <property type="entry name" value="P-loop containing nucleoside triphosphate hydrolases"/>
    <property type="match status" value="1"/>
</dbReference>
<evidence type="ECO:0000313" key="3">
    <source>
        <dbReference type="EMBL" id="KAK8892552.1"/>
    </source>
</evidence>
<sequence>MKTIKCVVVGDEASQKTSVLDIYTNQSQGSNTYDDFEKKTNVDGNEISLHLFDSLDQADYKKYSDVDVFVLCFSLVTPQSFQSIEKTYAPAVKEANPNAHIILVGTNIDERNDFSKHADEYKSKGMEPSLQSAGEELKEKIGAVDYIECSIEKKINIDRIFDQAVRAVTGTKPPSQEMHDKKDCLIC</sequence>
<dbReference type="PANTHER" id="PTHR24072">
    <property type="entry name" value="RHO FAMILY GTPASE"/>
    <property type="match status" value="1"/>
</dbReference>
<dbReference type="Proteomes" id="UP001470230">
    <property type="component" value="Unassembled WGS sequence"/>
</dbReference>
<proteinExistence type="predicted"/>
<keyword evidence="1" id="KW-0547">Nucleotide-binding</keyword>
<evidence type="ECO:0000256" key="2">
    <source>
        <dbReference type="ARBA" id="ARBA00023134"/>
    </source>
</evidence>
<dbReference type="SMART" id="SM00175">
    <property type="entry name" value="RAB"/>
    <property type="match status" value="1"/>
</dbReference>
<name>A0ABR2KN22_9EUKA</name>
<dbReference type="SMART" id="SM00174">
    <property type="entry name" value="RHO"/>
    <property type="match status" value="1"/>
</dbReference>
<dbReference type="NCBIfam" id="TIGR00231">
    <property type="entry name" value="small_GTP"/>
    <property type="match status" value="1"/>
</dbReference>
<dbReference type="PRINTS" id="PR00449">
    <property type="entry name" value="RASTRNSFRMNG"/>
</dbReference>
<dbReference type="InterPro" id="IPR001806">
    <property type="entry name" value="Small_GTPase"/>
</dbReference>